<dbReference type="GO" id="GO:0006508">
    <property type="term" value="P:proteolysis"/>
    <property type="evidence" value="ECO:0007669"/>
    <property type="project" value="UniProtKB-KW"/>
</dbReference>
<dbReference type="Proteomes" id="UP000886741">
    <property type="component" value="Unassembled WGS sequence"/>
</dbReference>
<proteinExistence type="inferred from homology"/>
<dbReference type="GO" id="GO:0008234">
    <property type="term" value="F:cysteine-type peptidase activity"/>
    <property type="evidence" value="ECO:0007669"/>
    <property type="project" value="UniProtKB-KW"/>
</dbReference>
<dbReference type="Gene3D" id="3.90.1720.10">
    <property type="entry name" value="endopeptidase domain like (from Nostoc punctiforme)"/>
    <property type="match status" value="1"/>
</dbReference>
<evidence type="ECO:0000259" key="5">
    <source>
        <dbReference type="PROSITE" id="PS51935"/>
    </source>
</evidence>
<dbReference type="SUPFAM" id="SSF54001">
    <property type="entry name" value="Cysteine proteinases"/>
    <property type="match status" value="1"/>
</dbReference>
<evidence type="ECO:0000256" key="1">
    <source>
        <dbReference type="ARBA" id="ARBA00007074"/>
    </source>
</evidence>
<keyword evidence="3" id="KW-0378">Hydrolase</keyword>
<comment type="similarity">
    <text evidence="1">Belongs to the peptidase C40 family.</text>
</comment>
<reference evidence="6" key="2">
    <citation type="journal article" date="2021" name="PeerJ">
        <title>Extensive microbial diversity within the chicken gut microbiome revealed by metagenomics and culture.</title>
        <authorList>
            <person name="Gilroy R."/>
            <person name="Ravi A."/>
            <person name="Getino M."/>
            <person name="Pursley I."/>
            <person name="Horton D.L."/>
            <person name="Alikhan N.F."/>
            <person name="Baker D."/>
            <person name="Gharbi K."/>
            <person name="Hall N."/>
            <person name="Watson M."/>
            <person name="Adriaenssens E.M."/>
            <person name="Foster-Nyarko E."/>
            <person name="Jarju S."/>
            <person name="Secka A."/>
            <person name="Antonio M."/>
            <person name="Oren A."/>
            <person name="Chaudhuri R.R."/>
            <person name="La Ragione R."/>
            <person name="Hildebrand F."/>
            <person name="Pallen M.J."/>
        </authorList>
    </citation>
    <scope>NUCLEOTIDE SEQUENCE</scope>
    <source>
        <strain evidence="6">ChiBcec16-1751</strain>
    </source>
</reference>
<dbReference type="EMBL" id="DVJJ01000016">
    <property type="protein sequence ID" value="HIS63863.1"/>
    <property type="molecule type" value="Genomic_DNA"/>
</dbReference>
<gene>
    <name evidence="6" type="ORF">IAA83_00650</name>
</gene>
<organism evidence="6 7">
    <name type="scientific">Candidatus Avoscillospira avistercoris</name>
    <dbReference type="NCBI Taxonomy" id="2840707"/>
    <lineage>
        <taxon>Bacteria</taxon>
        <taxon>Bacillati</taxon>
        <taxon>Bacillota</taxon>
        <taxon>Clostridia</taxon>
        <taxon>Eubacteriales</taxon>
        <taxon>Oscillospiraceae</taxon>
        <taxon>Oscillospiraceae incertae sedis</taxon>
        <taxon>Candidatus Avoscillospira</taxon>
    </lineage>
</organism>
<evidence type="ECO:0000256" key="3">
    <source>
        <dbReference type="ARBA" id="ARBA00022801"/>
    </source>
</evidence>
<comment type="caution">
    <text evidence="6">The sequence shown here is derived from an EMBL/GenBank/DDBJ whole genome shotgun (WGS) entry which is preliminary data.</text>
</comment>
<dbReference type="PROSITE" id="PS51935">
    <property type="entry name" value="NLPC_P60"/>
    <property type="match status" value="1"/>
</dbReference>
<accession>A0A9D1JSM8</accession>
<dbReference type="InterPro" id="IPR000064">
    <property type="entry name" value="NLP_P60_dom"/>
</dbReference>
<keyword evidence="2" id="KW-0645">Protease</keyword>
<dbReference type="AlphaFoldDB" id="A0A9D1JSM8"/>
<name>A0A9D1JSM8_9FIRM</name>
<evidence type="ECO:0000256" key="4">
    <source>
        <dbReference type="ARBA" id="ARBA00022807"/>
    </source>
</evidence>
<keyword evidence="4" id="KW-0788">Thiol protease</keyword>
<dbReference type="Pfam" id="PF00877">
    <property type="entry name" value="NLPC_P60"/>
    <property type="match status" value="1"/>
</dbReference>
<evidence type="ECO:0000313" key="7">
    <source>
        <dbReference type="Proteomes" id="UP000886741"/>
    </source>
</evidence>
<protein>
    <submittedName>
        <fullName evidence="6">C40 family peptidase</fullName>
    </submittedName>
</protein>
<sequence length="170" mass="18437">MRKSGIPDSVDTPAPPKKTVQRLSSIQRCKVCKVSSIFIRSSPLFGQCTTNRPRIQAEALHRHPTRRIGYGLDCSGFVDWTFYNVSNGAYVMGHGGSAQSQHTYCSSISWDEAQPGDLVFYPDDSHVGIVAGHDENGNVLIVHCTPSGGVVITGQEYFAAVGRPTFYGGT</sequence>
<evidence type="ECO:0000313" key="6">
    <source>
        <dbReference type="EMBL" id="HIS63863.1"/>
    </source>
</evidence>
<evidence type="ECO:0000256" key="2">
    <source>
        <dbReference type="ARBA" id="ARBA00022670"/>
    </source>
</evidence>
<reference evidence="6" key="1">
    <citation type="submission" date="2020-10" db="EMBL/GenBank/DDBJ databases">
        <authorList>
            <person name="Gilroy R."/>
        </authorList>
    </citation>
    <scope>NUCLEOTIDE SEQUENCE</scope>
    <source>
        <strain evidence="6">ChiBcec16-1751</strain>
    </source>
</reference>
<feature type="domain" description="NlpC/P60" evidence="5">
    <location>
        <begin position="32"/>
        <end position="170"/>
    </location>
</feature>
<dbReference type="InterPro" id="IPR038765">
    <property type="entry name" value="Papain-like_cys_pep_sf"/>
</dbReference>